<feature type="non-terminal residue" evidence="1">
    <location>
        <position position="1"/>
    </location>
</feature>
<keyword evidence="2" id="KW-1185">Reference proteome</keyword>
<accession>A0AAV5TE59</accession>
<name>A0AAV5TE59_9BILA</name>
<dbReference type="EMBL" id="BTSX01000003">
    <property type="protein sequence ID" value="GMS91134.1"/>
    <property type="molecule type" value="Genomic_DNA"/>
</dbReference>
<comment type="caution">
    <text evidence="1">The sequence shown here is derived from an EMBL/GenBank/DDBJ whole genome shotgun (WGS) entry which is preliminary data.</text>
</comment>
<dbReference type="AlphaFoldDB" id="A0AAV5TE59"/>
<gene>
    <name evidence="1" type="ORF">PENTCL1PPCAC_13309</name>
</gene>
<protein>
    <submittedName>
        <fullName evidence="1">Uncharacterized protein</fullName>
    </submittedName>
</protein>
<dbReference type="Proteomes" id="UP001432027">
    <property type="component" value="Unassembled WGS sequence"/>
</dbReference>
<organism evidence="1 2">
    <name type="scientific">Pristionchus entomophagus</name>
    <dbReference type="NCBI Taxonomy" id="358040"/>
    <lineage>
        <taxon>Eukaryota</taxon>
        <taxon>Metazoa</taxon>
        <taxon>Ecdysozoa</taxon>
        <taxon>Nematoda</taxon>
        <taxon>Chromadorea</taxon>
        <taxon>Rhabditida</taxon>
        <taxon>Rhabditina</taxon>
        <taxon>Diplogasteromorpha</taxon>
        <taxon>Diplogasteroidea</taxon>
        <taxon>Neodiplogasteridae</taxon>
        <taxon>Pristionchus</taxon>
    </lineage>
</organism>
<evidence type="ECO:0000313" key="2">
    <source>
        <dbReference type="Proteomes" id="UP001432027"/>
    </source>
</evidence>
<proteinExistence type="predicted"/>
<reference evidence="1" key="1">
    <citation type="submission" date="2023-10" db="EMBL/GenBank/DDBJ databases">
        <title>Genome assembly of Pristionchus species.</title>
        <authorList>
            <person name="Yoshida K."/>
            <person name="Sommer R.J."/>
        </authorList>
    </citation>
    <scope>NUCLEOTIDE SEQUENCE</scope>
    <source>
        <strain evidence="1">RS0144</strain>
    </source>
</reference>
<evidence type="ECO:0000313" key="1">
    <source>
        <dbReference type="EMBL" id="GMS91134.1"/>
    </source>
</evidence>
<sequence length="77" mass="8558">KDLAGCSCPFPPFMLRPALRLAIYAGIVLSTKHLVENQTVGIGLYSAGVAVSGWILYEFGDFLYHVQQTMNMDDGYW</sequence>